<evidence type="ECO:0000256" key="2">
    <source>
        <dbReference type="ARBA" id="ARBA00022490"/>
    </source>
</evidence>
<evidence type="ECO:0000313" key="8">
    <source>
        <dbReference type="Proteomes" id="UP001500635"/>
    </source>
</evidence>
<reference evidence="8" key="1">
    <citation type="journal article" date="2019" name="Int. J. Syst. Evol. Microbiol.">
        <title>The Global Catalogue of Microorganisms (GCM) 10K type strain sequencing project: providing services to taxonomists for standard genome sequencing and annotation.</title>
        <authorList>
            <consortium name="The Broad Institute Genomics Platform"/>
            <consortium name="The Broad Institute Genome Sequencing Center for Infectious Disease"/>
            <person name="Wu L."/>
            <person name="Ma J."/>
        </authorList>
    </citation>
    <scope>NUCLEOTIDE SEQUENCE [LARGE SCALE GENOMIC DNA]</scope>
    <source>
        <strain evidence="8">JCM 17688</strain>
    </source>
</reference>
<dbReference type="PANTHER" id="PTHR33164">
    <property type="entry name" value="TRANSCRIPTIONAL REGULATOR, MARR FAMILY"/>
    <property type="match status" value="1"/>
</dbReference>
<dbReference type="InterPro" id="IPR036390">
    <property type="entry name" value="WH_DNA-bd_sf"/>
</dbReference>
<dbReference type="Pfam" id="PF22381">
    <property type="entry name" value="Staph_reg_Sar_Rot"/>
    <property type="match status" value="1"/>
</dbReference>
<organism evidence="7 8">
    <name type="scientific">Tsukamurella soli</name>
    <dbReference type="NCBI Taxonomy" id="644556"/>
    <lineage>
        <taxon>Bacteria</taxon>
        <taxon>Bacillati</taxon>
        <taxon>Actinomycetota</taxon>
        <taxon>Actinomycetes</taxon>
        <taxon>Mycobacteriales</taxon>
        <taxon>Tsukamurellaceae</taxon>
        <taxon>Tsukamurella</taxon>
    </lineage>
</organism>
<keyword evidence="4" id="KW-0238">DNA-binding</keyword>
<dbReference type="InterPro" id="IPR036388">
    <property type="entry name" value="WH-like_DNA-bd_sf"/>
</dbReference>
<keyword evidence="8" id="KW-1185">Reference proteome</keyword>
<dbReference type="EMBL" id="BAABFR010000078">
    <property type="protein sequence ID" value="GAA4400288.1"/>
    <property type="molecule type" value="Genomic_DNA"/>
</dbReference>
<dbReference type="InterPro" id="IPR000835">
    <property type="entry name" value="HTH_MarR-typ"/>
</dbReference>
<dbReference type="Proteomes" id="UP001500635">
    <property type="component" value="Unassembled WGS sequence"/>
</dbReference>
<name>A0ABP8K519_9ACTN</name>
<protein>
    <submittedName>
        <fullName evidence="7">MarR family transcriptional regulator</fullName>
    </submittedName>
</protein>
<evidence type="ECO:0000313" key="7">
    <source>
        <dbReference type="EMBL" id="GAA4400288.1"/>
    </source>
</evidence>
<dbReference type="SUPFAM" id="SSF46785">
    <property type="entry name" value="Winged helix' DNA-binding domain"/>
    <property type="match status" value="1"/>
</dbReference>
<dbReference type="InterPro" id="IPR039422">
    <property type="entry name" value="MarR/SlyA-like"/>
</dbReference>
<gene>
    <name evidence="7" type="ORF">GCM10023147_38810</name>
</gene>
<feature type="domain" description="HTH marR-type" evidence="6">
    <location>
        <begin position="15"/>
        <end position="145"/>
    </location>
</feature>
<proteinExistence type="predicted"/>
<keyword evidence="3" id="KW-0805">Transcription regulation</keyword>
<sequence length="150" mass="16710">MRGIIEGVEQELQLDAQVCFALYSAARVASGAYREGLAELGLTYTQYVTLLALWEEDGITVTDLGRRLRLDSGTLSPLLRRLQAIGLVERRRESADERLVTIHVTDAGRAMQPRVAHVQRAVGSKLALSREEAVLLRDLANRFCDAHRSH</sequence>
<evidence type="ECO:0000256" key="1">
    <source>
        <dbReference type="ARBA" id="ARBA00004496"/>
    </source>
</evidence>
<dbReference type="InterPro" id="IPR055166">
    <property type="entry name" value="Transc_reg_Sar_Rot_HTH"/>
</dbReference>
<keyword evidence="2" id="KW-0963">Cytoplasm</keyword>
<dbReference type="PANTHER" id="PTHR33164:SF5">
    <property type="entry name" value="ORGANIC HYDROPEROXIDE RESISTANCE TRANSCRIPTIONAL REGULATOR"/>
    <property type="match status" value="1"/>
</dbReference>
<evidence type="ECO:0000259" key="6">
    <source>
        <dbReference type="PROSITE" id="PS50995"/>
    </source>
</evidence>
<comment type="caution">
    <text evidence="7">The sequence shown here is derived from an EMBL/GenBank/DDBJ whole genome shotgun (WGS) entry which is preliminary data.</text>
</comment>
<accession>A0ABP8K519</accession>
<evidence type="ECO:0000256" key="4">
    <source>
        <dbReference type="ARBA" id="ARBA00023125"/>
    </source>
</evidence>
<evidence type="ECO:0000256" key="5">
    <source>
        <dbReference type="ARBA" id="ARBA00023163"/>
    </source>
</evidence>
<keyword evidence="5" id="KW-0804">Transcription</keyword>
<evidence type="ECO:0000256" key="3">
    <source>
        <dbReference type="ARBA" id="ARBA00023015"/>
    </source>
</evidence>
<dbReference type="SMART" id="SM00347">
    <property type="entry name" value="HTH_MARR"/>
    <property type="match status" value="1"/>
</dbReference>
<dbReference type="PROSITE" id="PS50995">
    <property type="entry name" value="HTH_MARR_2"/>
    <property type="match status" value="1"/>
</dbReference>
<comment type="subcellular location">
    <subcellularLocation>
        <location evidence="1">Cytoplasm</location>
    </subcellularLocation>
</comment>
<dbReference type="Gene3D" id="1.10.10.10">
    <property type="entry name" value="Winged helix-like DNA-binding domain superfamily/Winged helix DNA-binding domain"/>
    <property type="match status" value="1"/>
</dbReference>